<dbReference type="PANTHER" id="PTHR43585:SF2">
    <property type="entry name" value="ATP-GRASP ENZYME FSQD"/>
    <property type="match status" value="1"/>
</dbReference>
<dbReference type="SUPFAM" id="SSF56059">
    <property type="entry name" value="Glutathione synthetase ATP-binding domain-like"/>
    <property type="match status" value="1"/>
</dbReference>
<comment type="caution">
    <text evidence="6">The sequence shown here is derived from an EMBL/GenBank/DDBJ whole genome shotgun (WGS) entry which is preliminary data.</text>
</comment>
<dbReference type="GO" id="GO:0046872">
    <property type="term" value="F:metal ion binding"/>
    <property type="evidence" value="ECO:0007669"/>
    <property type="project" value="InterPro"/>
</dbReference>
<dbReference type="eggNOG" id="COG0189">
    <property type="taxonomic scope" value="Bacteria"/>
</dbReference>
<keyword evidence="2 4" id="KW-0547">Nucleotide-binding</keyword>
<gene>
    <name evidence="6" type="ORF">ADK37_11490</name>
</gene>
<evidence type="ECO:0000313" key="6">
    <source>
        <dbReference type="EMBL" id="KOG37049.1"/>
    </source>
</evidence>
<keyword evidence="3 4" id="KW-0067">ATP-binding</keyword>
<keyword evidence="1" id="KW-0436">Ligase</keyword>
<dbReference type="Pfam" id="PF13535">
    <property type="entry name" value="ATP-grasp_4"/>
    <property type="match status" value="1"/>
</dbReference>
<dbReference type="InterPro" id="IPR011761">
    <property type="entry name" value="ATP-grasp"/>
</dbReference>
<keyword evidence="7" id="KW-1185">Reference proteome</keyword>
<dbReference type="Gene3D" id="3.30.470.20">
    <property type="entry name" value="ATP-grasp fold, B domain"/>
    <property type="match status" value="1"/>
</dbReference>
<evidence type="ECO:0000256" key="3">
    <source>
        <dbReference type="ARBA" id="ARBA00022840"/>
    </source>
</evidence>
<dbReference type="Proteomes" id="UP000037251">
    <property type="component" value="Unassembled WGS sequence"/>
</dbReference>
<sequence length="424" mass="45898">MPGTSPERRVVVIVDAFSSGRCLAPVFREQGFDCVHVRSAKVVNPTYERSFTPDDFKAEILHAGDVAETVEAVARHAPEFVVPGMESGVELADILSEALGVRTNGTRLSGARRDKYQMLETVRASGVATAEQLLATDIDGLLDWYSRAEGPVVLKPVRSAGNDGVSFCADAEQVRAAFDRLIGAGSALGDRNRAVLAQEYLEGGEYIVNTVSCRGRHHVTDIWSMHHISANGVRDLGASALLLPRHGDPQDELATYTSQVLDALGVLDGAAHTELKLTPKGPRLIETAARVCGADLHVPVRAAIGKSQMEWTVDSYVDPDGFMERADSGYELVKHAGLVNMISPESGVLRSYPKLADLRDLDSFHDVAMAVVPGGRIRATVDDWSYSMRVYLVHETASTVMHDLMTARHLDGTGFYDVEPGSSE</sequence>
<evidence type="ECO:0000256" key="2">
    <source>
        <dbReference type="ARBA" id="ARBA00022741"/>
    </source>
</evidence>
<evidence type="ECO:0000259" key="5">
    <source>
        <dbReference type="PROSITE" id="PS50975"/>
    </source>
</evidence>
<dbReference type="EMBL" id="LGUS01000116">
    <property type="protein sequence ID" value="KOG37049.1"/>
    <property type="molecule type" value="Genomic_DNA"/>
</dbReference>
<dbReference type="PATRIC" id="fig|67356.5.peg.2482"/>
<evidence type="ECO:0000256" key="4">
    <source>
        <dbReference type="PROSITE-ProRule" id="PRU00409"/>
    </source>
</evidence>
<feature type="domain" description="ATP-grasp" evidence="5">
    <location>
        <begin position="119"/>
        <end position="317"/>
    </location>
</feature>
<dbReference type="OrthoDB" id="24041at2"/>
<dbReference type="InterPro" id="IPR052032">
    <property type="entry name" value="ATP-dep_AA_Ligase"/>
</dbReference>
<evidence type="ECO:0000256" key="1">
    <source>
        <dbReference type="ARBA" id="ARBA00022598"/>
    </source>
</evidence>
<protein>
    <submittedName>
        <fullName evidence="6">Biotin carboxylase</fullName>
    </submittedName>
</protein>
<evidence type="ECO:0000313" key="7">
    <source>
        <dbReference type="Proteomes" id="UP000037251"/>
    </source>
</evidence>
<dbReference type="AlphaFoldDB" id="A0A0L8LG08"/>
<organism evidence="6 7">
    <name type="scientific">Streptomyces resistomycificus</name>
    <dbReference type="NCBI Taxonomy" id="67356"/>
    <lineage>
        <taxon>Bacteria</taxon>
        <taxon>Bacillati</taxon>
        <taxon>Actinomycetota</taxon>
        <taxon>Actinomycetes</taxon>
        <taxon>Kitasatosporales</taxon>
        <taxon>Streptomycetaceae</taxon>
        <taxon>Streptomyces</taxon>
        <taxon>Streptomyces aurantiacus group</taxon>
    </lineage>
</organism>
<dbReference type="GO" id="GO:0016874">
    <property type="term" value="F:ligase activity"/>
    <property type="evidence" value="ECO:0007669"/>
    <property type="project" value="UniProtKB-KW"/>
</dbReference>
<dbReference type="STRING" id="67356.AQJ84_23210"/>
<accession>A0A0L8LG08</accession>
<dbReference type="GO" id="GO:0005524">
    <property type="term" value="F:ATP binding"/>
    <property type="evidence" value="ECO:0007669"/>
    <property type="project" value="UniProtKB-UniRule"/>
</dbReference>
<name>A0A0L8LG08_9ACTN</name>
<dbReference type="PANTHER" id="PTHR43585">
    <property type="entry name" value="FUMIPYRROLE BIOSYNTHESIS PROTEIN C"/>
    <property type="match status" value="1"/>
</dbReference>
<reference evidence="7" key="1">
    <citation type="submission" date="2015-07" db="EMBL/GenBank/DDBJ databases">
        <authorList>
            <person name="Ju K.-S."/>
            <person name="Doroghazi J.R."/>
            <person name="Metcalf W.W."/>
        </authorList>
    </citation>
    <scope>NUCLEOTIDE SEQUENCE [LARGE SCALE GENOMIC DNA]</scope>
    <source>
        <strain evidence="7">NRRL 2290</strain>
    </source>
</reference>
<dbReference type="PROSITE" id="PS50975">
    <property type="entry name" value="ATP_GRASP"/>
    <property type="match status" value="1"/>
</dbReference>
<proteinExistence type="predicted"/>
<dbReference type="NCBIfam" id="NF005543">
    <property type="entry name" value="PRK07206.1"/>
    <property type="match status" value="1"/>
</dbReference>